<dbReference type="InterPro" id="IPR017452">
    <property type="entry name" value="GPCR_Rhodpsn_7TM"/>
</dbReference>
<dbReference type="InParanoid" id="W5NIT5"/>
<dbReference type="PROSITE" id="PS50262">
    <property type="entry name" value="G_PROTEIN_RECEP_F1_2"/>
    <property type="match status" value="1"/>
</dbReference>
<dbReference type="GO" id="GO:0007186">
    <property type="term" value="P:G protein-coupled receptor signaling pathway"/>
    <property type="evidence" value="ECO:0000318"/>
    <property type="project" value="GO_Central"/>
</dbReference>
<dbReference type="InterPro" id="IPR027430">
    <property type="entry name" value="Retinal_BS"/>
</dbReference>
<feature type="transmembrane region" description="Helical" evidence="12">
    <location>
        <begin position="52"/>
        <end position="76"/>
    </location>
</feature>
<evidence type="ECO:0000256" key="6">
    <source>
        <dbReference type="ARBA" id="ARBA00022989"/>
    </source>
</evidence>
<dbReference type="Gene3D" id="1.20.1070.10">
    <property type="entry name" value="Rhodopsin 7-helix transmembrane proteins"/>
    <property type="match status" value="1"/>
</dbReference>
<dbReference type="eggNOG" id="KOG3656">
    <property type="taxonomic scope" value="Eukaryota"/>
</dbReference>
<feature type="transmembrane region" description="Helical" evidence="12">
    <location>
        <begin position="267"/>
        <end position="288"/>
    </location>
</feature>
<dbReference type="GO" id="GO:0001750">
    <property type="term" value="C:photoreceptor outer segment"/>
    <property type="evidence" value="ECO:0000318"/>
    <property type="project" value="GO_Central"/>
</dbReference>
<dbReference type="AlphaFoldDB" id="W5NIT5"/>
<dbReference type="HOGENOM" id="CLU_009579_3_0_1"/>
<keyword evidence="9 12" id="KW-0472">Membrane</keyword>
<feature type="transmembrane region" description="Helical" evidence="12">
    <location>
        <begin position="20"/>
        <end position="40"/>
    </location>
</feature>
<keyword evidence="5" id="KW-0681">Retinal protein</keyword>
<comment type="subcellular location">
    <subcellularLocation>
        <location evidence="1">Membrane</location>
        <topology evidence="1">Multi-pass membrane protein</topology>
    </subcellularLocation>
</comment>
<keyword evidence="11" id="KW-0807">Transducer</keyword>
<dbReference type="KEGG" id="loc:102691183"/>
<protein>
    <submittedName>
        <fullName evidence="14">Opsin 8, group member b</fullName>
    </submittedName>
</protein>
<evidence type="ECO:0000256" key="5">
    <source>
        <dbReference type="ARBA" id="ARBA00022925"/>
    </source>
</evidence>
<evidence type="ECO:0000259" key="13">
    <source>
        <dbReference type="PROSITE" id="PS50262"/>
    </source>
</evidence>
<dbReference type="PROSITE" id="PS00238">
    <property type="entry name" value="OPSIN"/>
    <property type="match status" value="1"/>
</dbReference>
<dbReference type="OMA" id="CIYYGLV"/>
<evidence type="ECO:0000313" key="15">
    <source>
        <dbReference type="Proteomes" id="UP000018468"/>
    </source>
</evidence>
<dbReference type="GO" id="GO:0005886">
    <property type="term" value="C:plasma membrane"/>
    <property type="evidence" value="ECO:0000318"/>
    <property type="project" value="GO_Central"/>
</dbReference>
<dbReference type="Ensembl" id="ENSLOCT00000020579.1">
    <property type="protein sequence ID" value="ENSLOCP00000020544.1"/>
    <property type="gene ID" value="ENSLOCG00000016633.1"/>
</dbReference>
<reference evidence="14" key="3">
    <citation type="submission" date="2025-09" db="UniProtKB">
        <authorList>
            <consortium name="Ensembl"/>
        </authorList>
    </citation>
    <scope>IDENTIFICATION</scope>
</reference>
<dbReference type="FunFam" id="1.20.1070.10:FF:000219">
    <property type="entry name" value="Opsin 5-like 2"/>
    <property type="match status" value="1"/>
</dbReference>
<evidence type="ECO:0000256" key="1">
    <source>
        <dbReference type="ARBA" id="ARBA00004141"/>
    </source>
</evidence>
<name>W5NIT5_LEPOC</name>
<dbReference type="GO" id="GO:0008020">
    <property type="term" value="F:G protein-coupled photoreceptor activity"/>
    <property type="evidence" value="ECO:0000318"/>
    <property type="project" value="GO_Central"/>
</dbReference>
<feature type="domain" description="G-protein coupled receptors family 1 profile" evidence="13">
    <location>
        <begin position="31"/>
        <end position="285"/>
    </location>
</feature>
<dbReference type="SUPFAM" id="SSF81321">
    <property type="entry name" value="Family A G protein-coupled receptor-like"/>
    <property type="match status" value="1"/>
</dbReference>
<reference evidence="14" key="2">
    <citation type="submission" date="2025-08" db="UniProtKB">
        <authorList>
            <consortium name="Ensembl"/>
        </authorList>
    </citation>
    <scope>IDENTIFICATION</scope>
</reference>
<keyword evidence="2" id="KW-0600">Photoreceptor protein</keyword>
<dbReference type="RefSeq" id="XP_015207092.1">
    <property type="nucleotide sequence ID" value="XM_015351606.2"/>
</dbReference>
<keyword evidence="10" id="KW-0675">Receptor</keyword>
<evidence type="ECO:0000256" key="7">
    <source>
        <dbReference type="ARBA" id="ARBA00022991"/>
    </source>
</evidence>
<evidence type="ECO:0000256" key="9">
    <source>
        <dbReference type="ARBA" id="ARBA00023136"/>
    </source>
</evidence>
<dbReference type="Bgee" id="ENSLOCG00000016633">
    <property type="expression patterns" value="Expressed in testis and 6 other cell types or tissues"/>
</dbReference>
<dbReference type="GO" id="GO:0071482">
    <property type="term" value="P:cellular response to light stimulus"/>
    <property type="evidence" value="ECO:0000318"/>
    <property type="project" value="GO_Central"/>
</dbReference>
<keyword evidence="6 12" id="KW-1133">Transmembrane helix</keyword>
<dbReference type="InterPro" id="IPR050125">
    <property type="entry name" value="GPCR_opsins"/>
</dbReference>
<dbReference type="FunCoup" id="W5NIT5">
    <property type="interactions" value="4"/>
</dbReference>
<dbReference type="PANTHER" id="PTHR24240">
    <property type="entry name" value="OPSIN"/>
    <property type="match status" value="1"/>
</dbReference>
<keyword evidence="4 12" id="KW-0812">Transmembrane</keyword>
<feature type="transmembrane region" description="Helical" evidence="12">
    <location>
        <begin position="88"/>
        <end position="111"/>
    </location>
</feature>
<dbReference type="EMBL" id="AHAT01027739">
    <property type="status" value="NOT_ANNOTATED_CDS"/>
    <property type="molecule type" value="Genomic_DNA"/>
</dbReference>
<dbReference type="InterPro" id="IPR000276">
    <property type="entry name" value="GPCR_Rhodpsn"/>
</dbReference>
<keyword evidence="8" id="KW-0297">G-protein coupled receptor</keyword>
<reference evidence="15" key="1">
    <citation type="submission" date="2011-12" db="EMBL/GenBank/DDBJ databases">
        <title>The Draft Genome of Lepisosteus oculatus.</title>
        <authorList>
            <consortium name="The Broad Institute Genome Assembly &amp; Analysis Group"/>
            <consortium name="Computational R&amp;D Group"/>
            <consortium name="and Sequencing Platform"/>
            <person name="Di Palma F."/>
            <person name="Alfoldi J."/>
            <person name="Johnson J."/>
            <person name="Berlin A."/>
            <person name="Gnerre S."/>
            <person name="Jaffe D."/>
            <person name="MacCallum I."/>
            <person name="Young S."/>
            <person name="Walker B.J."/>
            <person name="Lander E.S."/>
            <person name="Lindblad-Toh K."/>
        </authorList>
    </citation>
    <scope>NUCLEOTIDE SEQUENCE [LARGE SCALE GENOMIC DNA]</scope>
</reference>
<evidence type="ECO:0000256" key="10">
    <source>
        <dbReference type="ARBA" id="ARBA00023170"/>
    </source>
</evidence>
<sequence>MENHYLSKMSPAVDYGAGAFLLLIAVLSAVGNLSVLITAFKRSSHLKAPELLSVNLAVTDLGMAITMYPLAIASAWNHAWLGGDTSCIYYGLMGFLFGVTSMMTLAVMAVVRFVVSTSLQSPREKISRRKIHVLIIFTWLYSLLWAVFPLLGWGKYGPEPFGISCTIAWAEFKENGSSFLICIFTLCTIIPAVTIIACYFGIAWKLHVAYKTIKNSNHIPNAMKVERRLALIAVLISAGFIGCWAPYATVSFWSMFRSSKSIPPELSLLPCLFAKSSTAYNPFIYYIFSKTFRKEIKQLTCFCGRLNNLVNVTDHETIRGSPIFMTRDSKRLQKSNIPEGNRLSISNLETET</sequence>
<dbReference type="Pfam" id="PF00001">
    <property type="entry name" value="7tm_1"/>
    <property type="match status" value="1"/>
</dbReference>
<keyword evidence="7" id="KW-0157">Chromophore</keyword>
<proteinExistence type="predicted"/>
<dbReference type="Proteomes" id="UP000018468">
    <property type="component" value="Linkage group LG1"/>
</dbReference>
<evidence type="ECO:0000256" key="12">
    <source>
        <dbReference type="SAM" id="Phobius"/>
    </source>
</evidence>
<feature type="transmembrane region" description="Helical" evidence="12">
    <location>
        <begin position="229"/>
        <end position="247"/>
    </location>
</feature>
<dbReference type="OrthoDB" id="7217071at2759"/>
<keyword evidence="3" id="KW-0716">Sensory transduction</keyword>
<feature type="transmembrane region" description="Helical" evidence="12">
    <location>
        <begin position="131"/>
        <end position="151"/>
    </location>
</feature>
<keyword evidence="15" id="KW-1185">Reference proteome</keyword>
<feature type="transmembrane region" description="Helical" evidence="12">
    <location>
        <begin position="178"/>
        <end position="208"/>
    </location>
</feature>
<dbReference type="GO" id="GO:0007602">
    <property type="term" value="P:phototransduction"/>
    <property type="evidence" value="ECO:0000318"/>
    <property type="project" value="GO_Central"/>
</dbReference>
<evidence type="ECO:0000256" key="3">
    <source>
        <dbReference type="ARBA" id="ARBA00022606"/>
    </source>
</evidence>
<organism evidence="14 15">
    <name type="scientific">Lepisosteus oculatus</name>
    <name type="common">Spotted gar</name>
    <dbReference type="NCBI Taxonomy" id="7918"/>
    <lineage>
        <taxon>Eukaryota</taxon>
        <taxon>Metazoa</taxon>
        <taxon>Chordata</taxon>
        <taxon>Craniata</taxon>
        <taxon>Vertebrata</taxon>
        <taxon>Euteleostomi</taxon>
        <taxon>Actinopterygii</taxon>
        <taxon>Neopterygii</taxon>
        <taxon>Holostei</taxon>
        <taxon>Semionotiformes</taxon>
        <taxon>Lepisosteidae</taxon>
        <taxon>Lepisosteus</taxon>
    </lineage>
</organism>
<dbReference type="CTD" id="569628"/>
<dbReference type="GeneID" id="102691183"/>
<dbReference type="PRINTS" id="PR00237">
    <property type="entry name" value="GPCRRHODOPSN"/>
</dbReference>
<evidence type="ECO:0000256" key="4">
    <source>
        <dbReference type="ARBA" id="ARBA00022692"/>
    </source>
</evidence>
<dbReference type="GeneTree" id="ENSGT01120000271854"/>
<dbReference type="STRING" id="7918.ENSLOCP00000020544"/>
<evidence type="ECO:0000313" key="14">
    <source>
        <dbReference type="Ensembl" id="ENSLOCP00000020544.1"/>
    </source>
</evidence>
<accession>W5NIT5</accession>
<evidence type="ECO:0000256" key="11">
    <source>
        <dbReference type="ARBA" id="ARBA00023224"/>
    </source>
</evidence>
<evidence type="ECO:0000256" key="8">
    <source>
        <dbReference type="ARBA" id="ARBA00023040"/>
    </source>
</evidence>
<evidence type="ECO:0000256" key="2">
    <source>
        <dbReference type="ARBA" id="ARBA00022543"/>
    </source>
</evidence>